<dbReference type="Proteomes" id="UP000800040">
    <property type="component" value="Unassembled WGS sequence"/>
</dbReference>
<reference evidence="2" key="1">
    <citation type="submission" date="2020-01" db="EMBL/GenBank/DDBJ databases">
        <authorList>
            <consortium name="DOE Joint Genome Institute"/>
            <person name="Haridas S."/>
            <person name="Albert R."/>
            <person name="Binder M."/>
            <person name="Bloem J."/>
            <person name="Labutti K."/>
            <person name="Salamov A."/>
            <person name="Andreopoulos B."/>
            <person name="Baker S.E."/>
            <person name="Barry K."/>
            <person name="Bills G."/>
            <person name="Bluhm B.H."/>
            <person name="Cannon C."/>
            <person name="Castanera R."/>
            <person name="Culley D.E."/>
            <person name="Daum C."/>
            <person name="Ezra D."/>
            <person name="Gonzalez J.B."/>
            <person name="Henrissat B."/>
            <person name="Kuo A."/>
            <person name="Liang C."/>
            <person name="Lipzen A."/>
            <person name="Lutzoni F."/>
            <person name="Magnuson J."/>
            <person name="Mondo S."/>
            <person name="Nolan M."/>
            <person name="Ohm R."/>
            <person name="Pangilinan J."/>
            <person name="Park H.-J."/>
            <person name="Ramirez L."/>
            <person name="Alfaro M."/>
            <person name="Sun H."/>
            <person name="Tritt A."/>
            <person name="Yoshinaga Y."/>
            <person name="Zwiers L.-H."/>
            <person name="Turgeon B.G."/>
            <person name="Goodwin S.B."/>
            <person name="Spatafora J.W."/>
            <person name="Crous P.W."/>
            <person name="Grigoriev I.V."/>
        </authorList>
    </citation>
    <scope>NUCLEOTIDE SEQUENCE</scope>
    <source>
        <strain evidence="2">P77</strain>
    </source>
</reference>
<feature type="compositionally biased region" description="Low complexity" evidence="1">
    <location>
        <begin position="41"/>
        <end position="63"/>
    </location>
</feature>
<feature type="region of interest" description="Disordered" evidence="1">
    <location>
        <begin position="1"/>
        <end position="227"/>
    </location>
</feature>
<feature type="compositionally biased region" description="Basic and acidic residues" evidence="1">
    <location>
        <begin position="398"/>
        <end position="414"/>
    </location>
</feature>
<dbReference type="EMBL" id="ML975251">
    <property type="protein sequence ID" value="KAF1838532.1"/>
    <property type="molecule type" value="Genomic_DNA"/>
</dbReference>
<evidence type="ECO:0000256" key="1">
    <source>
        <dbReference type="SAM" id="MobiDB-lite"/>
    </source>
</evidence>
<feature type="compositionally biased region" description="Basic and acidic residues" evidence="1">
    <location>
        <begin position="1"/>
        <end position="35"/>
    </location>
</feature>
<feature type="region of interest" description="Disordered" evidence="1">
    <location>
        <begin position="242"/>
        <end position="414"/>
    </location>
</feature>
<feature type="compositionally biased region" description="Gly residues" evidence="1">
    <location>
        <begin position="167"/>
        <end position="185"/>
    </location>
</feature>
<feature type="compositionally biased region" description="Polar residues" evidence="1">
    <location>
        <begin position="305"/>
        <end position="316"/>
    </location>
</feature>
<protein>
    <submittedName>
        <fullName evidence="2">Uncharacterized protein</fullName>
    </submittedName>
</protein>
<proteinExistence type="predicted"/>
<accession>A0A6A5KR25</accession>
<sequence length="414" mass="41315">MSGMMDKVKAKVDQTMHKDKSHHDTTGTHNTHHEPNTAAMTTGETGTGYHNSGVSTGLGTSGTHGDHNPELTGQHGSTGAGSLTSGYNNHSGHHNSGVNTGLGTSGTHGDHHGTTTTGYTDPSRHHTSGVNTGLGTSGTHGEHLGSSTTGYNTHSGHHNSGVNTGLGTSGTHGGHTTGLGHGTHGSTGYNDPSGPHSSSAMNTADPRVESSHYGSGPTSGVGGVGAGQYGATHGATHGAGGLGSSTGGYQSGHTVGSSGYGGTSSGLTGHSHNDPSGPHSSHMANQADPRIGGMGNTGTGAYGNSSGPIGSTNTGYHDTEAHHNSGNTGEHSKAIGGEIGGTGRDNLSHRNDEDGDLPKALTEDKSHAVPHSSLREGEHSTGHGADNVQGKPSMMDKLNPKKDADHDGKAGFMS</sequence>
<feature type="compositionally biased region" description="Polar residues" evidence="1">
    <location>
        <begin position="74"/>
        <end position="84"/>
    </location>
</feature>
<keyword evidence="3" id="KW-1185">Reference proteome</keyword>
<feature type="compositionally biased region" description="Gly residues" evidence="1">
    <location>
        <begin position="292"/>
        <end position="301"/>
    </location>
</feature>
<evidence type="ECO:0000313" key="3">
    <source>
        <dbReference type="Proteomes" id="UP000800040"/>
    </source>
</evidence>
<evidence type="ECO:0000313" key="2">
    <source>
        <dbReference type="EMBL" id="KAF1838532.1"/>
    </source>
</evidence>
<dbReference type="AlphaFoldDB" id="A0A6A5KR25"/>
<organism evidence="2 3">
    <name type="scientific">Decorospora gaudefroyi</name>
    <dbReference type="NCBI Taxonomy" id="184978"/>
    <lineage>
        <taxon>Eukaryota</taxon>
        <taxon>Fungi</taxon>
        <taxon>Dikarya</taxon>
        <taxon>Ascomycota</taxon>
        <taxon>Pezizomycotina</taxon>
        <taxon>Dothideomycetes</taxon>
        <taxon>Pleosporomycetidae</taxon>
        <taxon>Pleosporales</taxon>
        <taxon>Pleosporineae</taxon>
        <taxon>Pleosporaceae</taxon>
        <taxon>Decorospora</taxon>
    </lineage>
</organism>
<dbReference type="OrthoDB" id="2590867at2759"/>
<feature type="compositionally biased region" description="Gly residues" evidence="1">
    <location>
        <begin position="217"/>
        <end position="227"/>
    </location>
</feature>
<feature type="compositionally biased region" description="Polar residues" evidence="1">
    <location>
        <begin position="128"/>
        <end position="163"/>
    </location>
</feature>
<feature type="compositionally biased region" description="Basic and acidic residues" evidence="1">
    <location>
        <begin position="361"/>
        <end position="381"/>
    </location>
</feature>
<gene>
    <name evidence="2" type="ORF">BDW02DRAFT_594566</name>
</gene>
<feature type="compositionally biased region" description="Low complexity" evidence="1">
    <location>
        <begin position="85"/>
        <end position="107"/>
    </location>
</feature>
<name>A0A6A5KR25_9PLEO</name>